<comment type="similarity">
    <text evidence="1 9">Belongs to the peptidase S11 family.</text>
</comment>
<dbReference type="Pfam" id="PF00768">
    <property type="entry name" value="Peptidase_S11"/>
    <property type="match status" value="1"/>
</dbReference>
<evidence type="ECO:0000256" key="4">
    <source>
        <dbReference type="ARBA" id="ARBA00022960"/>
    </source>
</evidence>
<evidence type="ECO:0000256" key="3">
    <source>
        <dbReference type="ARBA" id="ARBA00022801"/>
    </source>
</evidence>
<evidence type="ECO:0000256" key="8">
    <source>
        <dbReference type="PIRSR" id="PIRSR618044-2"/>
    </source>
</evidence>
<dbReference type="GO" id="GO:0009252">
    <property type="term" value="P:peptidoglycan biosynthetic process"/>
    <property type="evidence" value="ECO:0007669"/>
    <property type="project" value="UniProtKB-KW"/>
</dbReference>
<dbReference type="GO" id="GO:0071555">
    <property type="term" value="P:cell wall organization"/>
    <property type="evidence" value="ECO:0007669"/>
    <property type="project" value="UniProtKB-KW"/>
</dbReference>
<feature type="active site" evidence="7">
    <location>
        <position position="130"/>
    </location>
</feature>
<feature type="active site" description="Proton acceptor" evidence="7">
    <location>
        <position position="73"/>
    </location>
</feature>
<evidence type="ECO:0000256" key="10">
    <source>
        <dbReference type="SAM" id="MobiDB-lite"/>
    </source>
</evidence>
<dbReference type="PANTHER" id="PTHR21581">
    <property type="entry name" value="D-ALANYL-D-ALANINE CARBOXYPEPTIDASE"/>
    <property type="match status" value="1"/>
</dbReference>
<evidence type="ECO:0000256" key="2">
    <source>
        <dbReference type="ARBA" id="ARBA00022729"/>
    </source>
</evidence>
<dbReference type="PANTHER" id="PTHR21581:SF6">
    <property type="entry name" value="TRAFFICKING PROTEIN PARTICLE COMPLEX SUBUNIT 12"/>
    <property type="match status" value="1"/>
</dbReference>
<dbReference type="Gene3D" id="3.40.710.10">
    <property type="entry name" value="DD-peptidase/beta-lactamase superfamily"/>
    <property type="match status" value="1"/>
</dbReference>
<evidence type="ECO:0000313" key="14">
    <source>
        <dbReference type="Proteomes" id="UP001155220"/>
    </source>
</evidence>
<dbReference type="EMBL" id="JALHBS010000007">
    <property type="protein sequence ID" value="MCP3053734.1"/>
    <property type="molecule type" value="Genomic_DNA"/>
</dbReference>
<keyword evidence="3" id="KW-0378">Hydrolase</keyword>
<dbReference type="GO" id="GO:0009002">
    <property type="term" value="F:serine-type D-Ala-D-Ala carboxypeptidase activity"/>
    <property type="evidence" value="ECO:0007669"/>
    <property type="project" value="InterPro"/>
</dbReference>
<reference evidence="13" key="1">
    <citation type="submission" date="2022-03" db="EMBL/GenBank/DDBJ databases">
        <title>Aurantimonas Liuensis sp. Nov., isolated from the hadal seawater of the Mariana Trench.</title>
        <authorList>
            <person name="Liu R."/>
        </authorList>
    </citation>
    <scope>NUCLEOTIDE SEQUENCE</scope>
    <source>
        <strain evidence="13">LRZ36</strain>
    </source>
</reference>
<evidence type="ECO:0000313" key="13">
    <source>
        <dbReference type="EMBL" id="MCP3053734.1"/>
    </source>
</evidence>
<accession>A0A9X2HA06</accession>
<evidence type="ECO:0000256" key="5">
    <source>
        <dbReference type="ARBA" id="ARBA00022984"/>
    </source>
</evidence>
<keyword evidence="4" id="KW-0133">Cell shape</keyword>
<dbReference type="InterPro" id="IPR001967">
    <property type="entry name" value="Peptidase_S11_N"/>
</dbReference>
<keyword evidence="5" id="KW-0573">Peptidoglycan synthesis</keyword>
<evidence type="ECO:0000256" key="9">
    <source>
        <dbReference type="RuleBase" id="RU004016"/>
    </source>
</evidence>
<dbReference type="GO" id="GO:0008360">
    <property type="term" value="P:regulation of cell shape"/>
    <property type="evidence" value="ECO:0007669"/>
    <property type="project" value="UniProtKB-KW"/>
</dbReference>
<feature type="region of interest" description="Disordered" evidence="10">
    <location>
        <begin position="440"/>
        <end position="501"/>
    </location>
</feature>
<dbReference type="InterPro" id="IPR018044">
    <property type="entry name" value="Peptidase_S11"/>
</dbReference>
<dbReference type="InterPro" id="IPR012338">
    <property type="entry name" value="Beta-lactam/transpept-like"/>
</dbReference>
<keyword evidence="2 11" id="KW-0732">Signal</keyword>
<dbReference type="Proteomes" id="UP001155220">
    <property type="component" value="Unassembled WGS sequence"/>
</dbReference>
<evidence type="ECO:0000256" key="6">
    <source>
        <dbReference type="ARBA" id="ARBA00023316"/>
    </source>
</evidence>
<feature type="compositionally biased region" description="Basic and acidic residues" evidence="10">
    <location>
        <begin position="462"/>
        <end position="478"/>
    </location>
</feature>
<keyword evidence="13" id="KW-0645">Protease</keyword>
<sequence length="501" mass="52791">MKTLASRHFRFFTATCLAVALLGAMPIAGRDSPAMAAEDAARPMASIVVDVETGKVLSQDRASERRYPASTTKLMTAYLALKALRDERAALDTPVVMTRRAAAEPPSKMGFQPGSVMRLDSALRMMLVKSANDVAYAIGQTIGGGSMDDFVAMMNDTARRLGMLDTRFINANGLPGDGQYSSAKDLAILGVAIRREFPAFSDFFNTEAISNGKRVMNNGNKLLGRFDGADGMKTGYICASGFNLVSSATREGRTLVAVVIGANGTIERERNSAEILEAGFKADLAKIDTTVDELPTATGEPLDVSGYICSSEGRTARANERVEEKEREETYGSPYLHEMDRSPVVLQVGLGGAAGNDIAEPGISLISAYGIPLPTPRPERPQETAMTPPLTVDDLIPPAIPAEADATDVGGEDVDYGGEGDAARKAVAESAAMVGNARLGDPAASDLRSSKAKTDGLSGKTSRLDIYREGGEAPREDGNGALALQPTSPVPFPTPPPPAAN</sequence>
<feature type="signal peptide" evidence="11">
    <location>
        <begin position="1"/>
        <end position="36"/>
    </location>
</feature>
<feature type="chain" id="PRO_5040740796" evidence="11">
    <location>
        <begin position="37"/>
        <end position="501"/>
    </location>
</feature>
<dbReference type="GO" id="GO:0006508">
    <property type="term" value="P:proteolysis"/>
    <property type="evidence" value="ECO:0007669"/>
    <property type="project" value="InterPro"/>
</dbReference>
<feature type="binding site" evidence="8">
    <location>
        <position position="233"/>
    </location>
    <ligand>
        <name>substrate</name>
    </ligand>
</feature>
<evidence type="ECO:0000259" key="12">
    <source>
        <dbReference type="Pfam" id="PF00768"/>
    </source>
</evidence>
<dbReference type="SUPFAM" id="SSF56601">
    <property type="entry name" value="beta-lactamase/transpeptidase-like"/>
    <property type="match status" value="1"/>
</dbReference>
<evidence type="ECO:0000256" key="1">
    <source>
        <dbReference type="ARBA" id="ARBA00007164"/>
    </source>
</evidence>
<dbReference type="PRINTS" id="PR00725">
    <property type="entry name" value="DADACBPTASE1"/>
</dbReference>
<keyword evidence="14" id="KW-1185">Reference proteome</keyword>
<feature type="domain" description="Peptidase S11 D-alanyl-D-alanine carboxypeptidase A N-terminal" evidence="12">
    <location>
        <begin position="40"/>
        <end position="263"/>
    </location>
</feature>
<evidence type="ECO:0000256" key="7">
    <source>
        <dbReference type="PIRSR" id="PIRSR618044-1"/>
    </source>
</evidence>
<feature type="active site" description="Acyl-ester intermediate" evidence="7">
    <location>
        <position position="70"/>
    </location>
</feature>
<feature type="compositionally biased region" description="Pro residues" evidence="10">
    <location>
        <begin position="488"/>
        <end position="501"/>
    </location>
</feature>
<comment type="caution">
    <text evidence="13">The sequence shown here is derived from an EMBL/GenBank/DDBJ whole genome shotgun (WGS) entry which is preliminary data.</text>
</comment>
<keyword evidence="13" id="KW-0121">Carboxypeptidase</keyword>
<evidence type="ECO:0000256" key="11">
    <source>
        <dbReference type="SAM" id="SignalP"/>
    </source>
</evidence>
<organism evidence="13 14">
    <name type="scientific">Aurantimonas marianensis</name>
    <dbReference type="NCBI Taxonomy" id="2920428"/>
    <lineage>
        <taxon>Bacteria</taxon>
        <taxon>Pseudomonadati</taxon>
        <taxon>Pseudomonadota</taxon>
        <taxon>Alphaproteobacteria</taxon>
        <taxon>Hyphomicrobiales</taxon>
        <taxon>Aurantimonadaceae</taxon>
        <taxon>Aurantimonas</taxon>
    </lineage>
</organism>
<dbReference type="AlphaFoldDB" id="A0A9X2HA06"/>
<proteinExistence type="inferred from homology"/>
<dbReference type="RefSeq" id="WP_253962627.1">
    <property type="nucleotide sequence ID" value="NZ_JALHBS010000007.1"/>
</dbReference>
<gene>
    <name evidence="13" type="ORF">MJ956_01055</name>
</gene>
<protein>
    <submittedName>
        <fullName evidence="13">D-alanyl-D-alanine carboxypeptidase</fullName>
    </submittedName>
</protein>
<keyword evidence="6" id="KW-0961">Cell wall biogenesis/degradation</keyword>
<name>A0A9X2HA06_9HYPH</name>